<dbReference type="SUPFAM" id="SSF54695">
    <property type="entry name" value="POZ domain"/>
    <property type="match status" value="1"/>
</dbReference>
<keyword evidence="4" id="KW-1185">Reference proteome</keyword>
<dbReference type="InterPro" id="IPR000210">
    <property type="entry name" value="BTB/POZ_dom"/>
</dbReference>
<dbReference type="PANTHER" id="PTHR26379:SF514">
    <property type="entry name" value="OS06G0668400 PROTEIN"/>
    <property type="match status" value="1"/>
</dbReference>
<sequence>MAELFGGMEEDALQLIEIKDMEPAVFEVLLHLIYTDTAPELDGHDEDEAAASMAQHVLVGKLADRVTVDTVATTSALAEQHG</sequence>
<dbReference type="InterPro" id="IPR045005">
    <property type="entry name" value="BPM1-6"/>
</dbReference>
<reference evidence="3" key="2">
    <citation type="submission" date="2021-12" db="EMBL/GenBank/DDBJ databases">
        <title>Resequencing data analysis of finger millet.</title>
        <authorList>
            <person name="Hatakeyama M."/>
            <person name="Aluri S."/>
            <person name="Balachadran M.T."/>
            <person name="Sivarajan S.R."/>
            <person name="Poveda L."/>
            <person name="Shimizu-Inatsugi R."/>
            <person name="Schlapbach R."/>
            <person name="Sreeman S.M."/>
            <person name="Shimizu K.K."/>
        </authorList>
    </citation>
    <scope>NUCLEOTIDE SEQUENCE</scope>
</reference>
<evidence type="ECO:0000256" key="1">
    <source>
        <dbReference type="ARBA" id="ARBA00004906"/>
    </source>
</evidence>
<evidence type="ECO:0000313" key="3">
    <source>
        <dbReference type="EMBL" id="GJN37274.1"/>
    </source>
</evidence>
<reference evidence="3" key="1">
    <citation type="journal article" date="2018" name="DNA Res.">
        <title>Multiple hybrid de novo genome assembly of finger millet, an orphan allotetraploid crop.</title>
        <authorList>
            <person name="Hatakeyama M."/>
            <person name="Aluri S."/>
            <person name="Balachadran M.T."/>
            <person name="Sivarajan S.R."/>
            <person name="Patrignani A."/>
            <person name="Gruter S."/>
            <person name="Poveda L."/>
            <person name="Shimizu-Inatsugi R."/>
            <person name="Baeten J."/>
            <person name="Francoijs K.J."/>
            <person name="Nataraja K.N."/>
            <person name="Reddy Y.A.N."/>
            <person name="Phadnis S."/>
            <person name="Ravikumar R.L."/>
            <person name="Schlapbach R."/>
            <person name="Sreeman S.M."/>
            <person name="Shimizu K.K."/>
        </authorList>
    </citation>
    <scope>NUCLEOTIDE SEQUENCE</scope>
</reference>
<dbReference type="GO" id="GO:0016567">
    <property type="term" value="P:protein ubiquitination"/>
    <property type="evidence" value="ECO:0007669"/>
    <property type="project" value="InterPro"/>
</dbReference>
<accession>A0AAV5FNM9</accession>
<feature type="domain" description="BTB" evidence="2">
    <location>
        <begin position="3"/>
        <end position="47"/>
    </location>
</feature>
<gene>
    <name evidence="3" type="primary">gb26208</name>
    <name evidence="3" type="ORF">PR202_gb26208</name>
</gene>
<protein>
    <recommendedName>
        <fullName evidence="2">BTB domain-containing protein</fullName>
    </recommendedName>
</protein>
<evidence type="ECO:0000259" key="2">
    <source>
        <dbReference type="Pfam" id="PF00651"/>
    </source>
</evidence>
<name>A0AAV5FNM9_ELECO</name>
<dbReference type="EMBL" id="BQKI01000094">
    <property type="protein sequence ID" value="GJN37274.1"/>
    <property type="molecule type" value="Genomic_DNA"/>
</dbReference>
<proteinExistence type="predicted"/>
<dbReference type="Proteomes" id="UP001054889">
    <property type="component" value="Unassembled WGS sequence"/>
</dbReference>
<dbReference type="Pfam" id="PF00651">
    <property type="entry name" value="BTB"/>
    <property type="match status" value="1"/>
</dbReference>
<organism evidence="3 4">
    <name type="scientific">Eleusine coracana subsp. coracana</name>
    <dbReference type="NCBI Taxonomy" id="191504"/>
    <lineage>
        <taxon>Eukaryota</taxon>
        <taxon>Viridiplantae</taxon>
        <taxon>Streptophyta</taxon>
        <taxon>Embryophyta</taxon>
        <taxon>Tracheophyta</taxon>
        <taxon>Spermatophyta</taxon>
        <taxon>Magnoliopsida</taxon>
        <taxon>Liliopsida</taxon>
        <taxon>Poales</taxon>
        <taxon>Poaceae</taxon>
        <taxon>PACMAD clade</taxon>
        <taxon>Chloridoideae</taxon>
        <taxon>Cynodonteae</taxon>
        <taxon>Eleusininae</taxon>
        <taxon>Eleusine</taxon>
    </lineage>
</organism>
<dbReference type="InterPro" id="IPR011333">
    <property type="entry name" value="SKP1/BTB/POZ_sf"/>
</dbReference>
<dbReference type="PANTHER" id="PTHR26379">
    <property type="entry name" value="BTB/POZ AND MATH DOMAIN-CONTAINING PROTEIN 1"/>
    <property type="match status" value="1"/>
</dbReference>
<dbReference type="Gene3D" id="3.30.710.10">
    <property type="entry name" value="Potassium Channel Kv1.1, Chain A"/>
    <property type="match status" value="1"/>
</dbReference>
<evidence type="ECO:0000313" key="4">
    <source>
        <dbReference type="Proteomes" id="UP001054889"/>
    </source>
</evidence>
<comment type="pathway">
    <text evidence="1">Protein modification; protein ubiquitination.</text>
</comment>
<dbReference type="AlphaFoldDB" id="A0AAV5FNM9"/>
<comment type="caution">
    <text evidence="3">The sequence shown here is derived from an EMBL/GenBank/DDBJ whole genome shotgun (WGS) entry which is preliminary data.</text>
</comment>